<comment type="caution">
    <text evidence="3">The sequence shown here is derived from an EMBL/GenBank/DDBJ whole genome shotgun (WGS) entry which is preliminary data.</text>
</comment>
<accession>A0A9Q0JPC5</accession>
<feature type="domain" description="F-box" evidence="2">
    <location>
        <begin position="15"/>
        <end position="55"/>
    </location>
</feature>
<dbReference type="SUPFAM" id="SSF81383">
    <property type="entry name" value="F-box domain"/>
    <property type="match status" value="1"/>
</dbReference>
<sequence>MAVGNSRTPSSIHDLDDSLLIEILQRLPSLKYAIQCQLVSKHWYSLISTPFFLRDVVVGLMWDEKNFKVVRIHQPDGFESWFAAEVFSSETKQWRELKISCPHLGRTNVDTLEDGFLRIWELEDYQSGKSSAKGKTYDEEEEEEEEENEEEEEVEEEEEEDEEEGEKVEGEGEIEEEEEMEEGEVEEEEDYGGANSDSDEVEEHRRGQWSFKSEAYWRDVVYDDDRLWRQLNFDHPKLYALYLDPNDEHTVCFADYDYPALSLVYSCNLRSKEMKLVEGFQPNEFFLEGAFLLPLRQRPSTIPRFF</sequence>
<dbReference type="AlphaFoldDB" id="A0A9Q0JPC5"/>
<evidence type="ECO:0000313" key="4">
    <source>
        <dbReference type="Proteomes" id="UP001141552"/>
    </source>
</evidence>
<evidence type="ECO:0000313" key="3">
    <source>
        <dbReference type="EMBL" id="KAJ4849134.1"/>
    </source>
</evidence>
<evidence type="ECO:0000259" key="2">
    <source>
        <dbReference type="SMART" id="SM00256"/>
    </source>
</evidence>
<dbReference type="InterPro" id="IPR001810">
    <property type="entry name" value="F-box_dom"/>
</dbReference>
<dbReference type="OrthoDB" id="1107553at2759"/>
<organism evidence="3 4">
    <name type="scientific">Turnera subulata</name>
    <dbReference type="NCBI Taxonomy" id="218843"/>
    <lineage>
        <taxon>Eukaryota</taxon>
        <taxon>Viridiplantae</taxon>
        <taxon>Streptophyta</taxon>
        <taxon>Embryophyta</taxon>
        <taxon>Tracheophyta</taxon>
        <taxon>Spermatophyta</taxon>
        <taxon>Magnoliopsida</taxon>
        <taxon>eudicotyledons</taxon>
        <taxon>Gunneridae</taxon>
        <taxon>Pentapetalae</taxon>
        <taxon>rosids</taxon>
        <taxon>fabids</taxon>
        <taxon>Malpighiales</taxon>
        <taxon>Passifloraceae</taxon>
        <taxon>Turnera</taxon>
    </lineage>
</organism>
<proteinExistence type="predicted"/>
<name>A0A9Q0JPC5_9ROSI</name>
<dbReference type="Proteomes" id="UP001141552">
    <property type="component" value="Unassembled WGS sequence"/>
</dbReference>
<dbReference type="Gene3D" id="1.20.1280.50">
    <property type="match status" value="1"/>
</dbReference>
<protein>
    <recommendedName>
        <fullName evidence="2">F-box domain-containing protein</fullName>
    </recommendedName>
</protein>
<dbReference type="SMART" id="SM00256">
    <property type="entry name" value="FBOX"/>
    <property type="match status" value="1"/>
</dbReference>
<feature type="region of interest" description="Disordered" evidence="1">
    <location>
        <begin position="129"/>
        <end position="206"/>
    </location>
</feature>
<dbReference type="Pfam" id="PF00646">
    <property type="entry name" value="F-box"/>
    <property type="match status" value="1"/>
</dbReference>
<dbReference type="EMBL" id="JAKUCV010000692">
    <property type="protein sequence ID" value="KAJ4849134.1"/>
    <property type="molecule type" value="Genomic_DNA"/>
</dbReference>
<keyword evidence="4" id="KW-1185">Reference proteome</keyword>
<gene>
    <name evidence="3" type="ORF">Tsubulata_049796</name>
</gene>
<evidence type="ECO:0000256" key="1">
    <source>
        <dbReference type="SAM" id="MobiDB-lite"/>
    </source>
</evidence>
<reference evidence="3" key="2">
    <citation type="journal article" date="2023" name="Plants (Basel)">
        <title>Annotation of the Turnera subulata (Passifloraceae) Draft Genome Reveals the S-Locus Evolved after the Divergence of Turneroideae from Passifloroideae in a Stepwise Manner.</title>
        <authorList>
            <person name="Henning P.M."/>
            <person name="Roalson E.H."/>
            <person name="Mir W."/>
            <person name="McCubbin A.G."/>
            <person name="Shore J.S."/>
        </authorList>
    </citation>
    <scope>NUCLEOTIDE SEQUENCE</scope>
    <source>
        <strain evidence="3">F60SS</strain>
    </source>
</reference>
<reference evidence="3" key="1">
    <citation type="submission" date="2022-02" db="EMBL/GenBank/DDBJ databases">
        <authorList>
            <person name="Henning P.M."/>
            <person name="McCubbin A.G."/>
            <person name="Shore J.S."/>
        </authorList>
    </citation>
    <scope>NUCLEOTIDE SEQUENCE</scope>
    <source>
        <strain evidence="3">F60SS</strain>
        <tissue evidence="3">Leaves</tissue>
    </source>
</reference>
<dbReference type="InterPro" id="IPR036047">
    <property type="entry name" value="F-box-like_dom_sf"/>
</dbReference>
<feature type="compositionally biased region" description="Acidic residues" evidence="1">
    <location>
        <begin position="138"/>
        <end position="201"/>
    </location>
</feature>